<dbReference type="EMBL" id="LGCL01000018">
    <property type="protein sequence ID" value="KPL78402.1"/>
    <property type="molecule type" value="Genomic_DNA"/>
</dbReference>
<dbReference type="AlphaFoldDB" id="A0A0N8GNL1"/>
<name>A0A0N8GNL1_9CHLR</name>
<dbReference type="GO" id="GO:0016301">
    <property type="term" value="F:kinase activity"/>
    <property type="evidence" value="ECO:0007669"/>
    <property type="project" value="UniProtKB-KW"/>
</dbReference>
<evidence type="ECO:0008006" key="9">
    <source>
        <dbReference type="Google" id="ProtNLM"/>
    </source>
</evidence>
<dbReference type="InterPro" id="IPR018483">
    <property type="entry name" value="Carb_kinase_FGGY_CS"/>
</dbReference>
<comment type="similarity">
    <text evidence="1 4">Belongs to the FGGY kinase family.</text>
</comment>
<dbReference type="SUPFAM" id="SSF53067">
    <property type="entry name" value="Actin-like ATPase domain"/>
    <property type="match status" value="2"/>
</dbReference>
<reference evidence="7 8" key="1">
    <citation type="submission" date="2015-07" db="EMBL/GenBank/DDBJ databases">
        <title>Genome sequence of Ornatilinea apprima DSM 23815.</title>
        <authorList>
            <person name="Hemp J."/>
            <person name="Ward L.M."/>
            <person name="Pace L.A."/>
            <person name="Fischer W.W."/>
        </authorList>
    </citation>
    <scope>NUCLEOTIDE SEQUENCE [LARGE SCALE GENOMIC DNA]</scope>
    <source>
        <strain evidence="7 8">P3M-1</strain>
    </source>
</reference>
<proteinExistence type="inferred from homology"/>
<comment type="caution">
    <text evidence="7">The sequence shown here is derived from an EMBL/GenBank/DDBJ whole genome shotgun (WGS) entry which is preliminary data.</text>
</comment>
<keyword evidence="8" id="KW-1185">Reference proteome</keyword>
<evidence type="ECO:0000313" key="7">
    <source>
        <dbReference type="EMBL" id="KPL78402.1"/>
    </source>
</evidence>
<evidence type="ECO:0000259" key="5">
    <source>
        <dbReference type="Pfam" id="PF00370"/>
    </source>
</evidence>
<dbReference type="Pfam" id="PF00370">
    <property type="entry name" value="FGGY_N"/>
    <property type="match status" value="1"/>
</dbReference>
<keyword evidence="3 4" id="KW-0418">Kinase</keyword>
<keyword evidence="2 4" id="KW-0808">Transferase</keyword>
<feature type="domain" description="Carbohydrate kinase FGGY N-terminal" evidence="5">
    <location>
        <begin position="7"/>
        <end position="249"/>
    </location>
</feature>
<organism evidence="7 8">
    <name type="scientific">Ornatilinea apprima</name>
    <dbReference type="NCBI Taxonomy" id="1134406"/>
    <lineage>
        <taxon>Bacteria</taxon>
        <taxon>Bacillati</taxon>
        <taxon>Chloroflexota</taxon>
        <taxon>Anaerolineae</taxon>
        <taxon>Anaerolineales</taxon>
        <taxon>Anaerolineaceae</taxon>
        <taxon>Ornatilinea</taxon>
    </lineage>
</organism>
<protein>
    <recommendedName>
        <fullName evidence="9">Gluconokinase</fullName>
    </recommendedName>
</protein>
<dbReference type="InterPro" id="IPR050406">
    <property type="entry name" value="FGGY_Carb_Kinase"/>
</dbReference>
<dbReference type="PANTHER" id="PTHR43095">
    <property type="entry name" value="SUGAR KINASE"/>
    <property type="match status" value="1"/>
</dbReference>
<evidence type="ECO:0000313" key="8">
    <source>
        <dbReference type="Proteomes" id="UP000050417"/>
    </source>
</evidence>
<evidence type="ECO:0000259" key="6">
    <source>
        <dbReference type="Pfam" id="PF02782"/>
    </source>
</evidence>
<dbReference type="InterPro" id="IPR000577">
    <property type="entry name" value="Carb_kinase_FGGY"/>
</dbReference>
<dbReference type="Gene3D" id="3.30.420.40">
    <property type="match status" value="2"/>
</dbReference>
<feature type="domain" description="Carbohydrate kinase FGGY C-terminal" evidence="6">
    <location>
        <begin position="289"/>
        <end position="442"/>
    </location>
</feature>
<evidence type="ECO:0000256" key="1">
    <source>
        <dbReference type="ARBA" id="ARBA00009156"/>
    </source>
</evidence>
<dbReference type="PROSITE" id="PS00445">
    <property type="entry name" value="FGGY_KINASES_2"/>
    <property type="match status" value="1"/>
</dbReference>
<dbReference type="PANTHER" id="PTHR43095:SF2">
    <property type="entry name" value="GLUCONOKINASE"/>
    <property type="match status" value="1"/>
</dbReference>
<dbReference type="CDD" id="cd07770">
    <property type="entry name" value="ASKHA_NBD_FGGY_GntK"/>
    <property type="match status" value="1"/>
</dbReference>
<dbReference type="PIRSF" id="PIRSF000538">
    <property type="entry name" value="GlpK"/>
    <property type="match status" value="1"/>
</dbReference>
<sequence length="507" mass="55250">MKTLSFAIGIDLGIGSCKTVLLDESARILSQASAAYPASDTASRWQEQRPESLLEGLITSVRSAVQTSGLNPANCLGITIGGALHSLTALDKRDQPLMGLLTWADSRAHHQAGQIRQSGRAHDLYLRTGCPSHPLYPFYKILWLRENHPDAFAKATWFLSAKEYVLYRMTGKRIVDYNVAAGSGLLNTLNLGWDKEMLSLAGISPEQLSTVADPREFVGWLKPALATQMGLNPHTPVILGSSDAVNDSLGAGAVSRRQAACMVGVSGAIRCLQTQPALDALERVCCYAVDQKHWLVGGAINNGGLAASWFKDALSNGKADSPSTPDFDDLLAWAAEIPAGSEGVLCLPFFTAERSPYWNTDVRGTFYGLQLGHDQRHLSRALLEGVAFRLRSVLDSLDETIPNLMELRASGGFVQSPIWLQITADVLNRPLHIPAVKETSAMAAAFWVFLNAGVFSSFEDLAKLVPIAKQVEPLAEHQPIYHQQYQRYQELYRALLPVFKPPSTPSS</sequence>
<dbReference type="InterPro" id="IPR018485">
    <property type="entry name" value="FGGY_C"/>
</dbReference>
<dbReference type="Proteomes" id="UP000050417">
    <property type="component" value="Unassembled WGS sequence"/>
</dbReference>
<dbReference type="STRING" id="1134406.ADN00_06655"/>
<gene>
    <name evidence="7" type="ORF">ADN00_06655</name>
</gene>
<evidence type="ECO:0000256" key="3">
    <source>
        <dbReference type="ARBA" id="ARBA00022777"/>
    </source>
</evidence>
<dbReference type="InterPro" id="IPR018484">
    <property type="entry name" value="FGGY_N"/>
</dbReference>
<dbReference type="GO" id="GO:0016773">
    <property type="term" value="F:phosphotransferase activity, alcohol group as acceptor"/>
    <property type="evidence" value="ECO:0007669"/>
    <property type="project" value="InterPro"/>
</dbReference>
<dbReference type="Pfam" id="PF02782">
    <property type="entry name" value="FGGY_C"/>
    <property type="match status" value="1"/>
</dbReference>
<evidence type="ECO:0000256" key="2">
    <source>
        <dbReference type="ARBA" id="ARBA00022679"/>
    </source>
</evidence>
<dbReference type="GO" id="GO:0005975">
    <property type="term" value="P:carbohydrate metabolic process"/>
    <property type="evidence" value="ECO:0007669"/>
    <property type="project" value="InterPro"/>
</dbReference>
<evidence type="ECO:0000256" key="4">
    <source>
        <dbReference type="RuleBase" id="RU003733"/>
    </source>
</evidence>
<accession>A0A0N8GNL1</accession>
<dbReference type="InterPro" id="IPR043129">
    <property type="entry name" value="ATPase_NBD"/>
</dbReference>